<proteinExistence type="predicted"/>
<dbReference type="RefSeq" id="WP_345920403.1">
    <property type="nucleotide sequence ID" value="NZ_JBDIVE010000008.1"/>
</dbReference>
<gene>
    <name evidence="1" type="ORF">ABDB84_14165</name>
</gene>
<dbReference type="PANTHER" id="PTHR21174">
    <property type="match status" value="1"/>
</dbReference>
<accession>A0ABU9Z1A0</accession>
<dbReference type="PANTHER" id="PTHR21174:SF0">
    <property type="entry name" value="HD PHOSPHOHYDROLASE FAMILY PROTEIN-RELATED"/>
    <property type="match status" value="1"/>
</dbReference>
<dbReference type="Gene3D" id="1.10.3210.10">
    <property type="entry name" value="Hypothetical protein af1432"/>
    <property type="match status" value="1"/>
</dbReference>
<protein>
    <submittedName>
        <fullName evidence="1">N-methyl-D-aspartate receptor NMDAR2C subunit</fullName>
    </submittedName>
</protein>
<keyword evidence="2" id="KW-1185">Reference proteome</keyword>
<organism evidence="1 2">
    <name type="scientific">Uliginosibacterium sediminicola</name>
    <dbReference type="NCBI Taxonomy" id="2024550"/>
    <lineage>
        <taxon>Bacteria</taxon>
        <taxon>Pseudomonadati</taxon>
        <taxon>Pseudomonadota</taxon>
        <taxon>Betaproteobacteria</taxon>
        <taxon>Rhodocyclales</taxon>
        <taxon>Zoogloeaceae</taxon>
        <taxon>Uliginosibacterium</taxon>
    </lineage>
</organism>
<comment type="caution">
    <text evidence="1">The sequence shown here is derived from an EMBL/GenBank/DDBJ whole genome shotgun (WGS) entry which is preliminary data.</text>
</comment>
<sequence length="211" mass="23824">MVDLQKSWQIMWLSLGAKTESDRLLSMLLDAYSEPHRHYHTLQHLTECIDWLNQSRHLAASPAEIEAALWFHDAIYDCERHDNEERSAEWALSALLSAGVSAPTASRVADLVISTKHAEQPAAPDAQLLVDIDLAILGASPSRFEEYEQQIRAEYSFVPDATFKVKRLEILSALAARPCIYGSPFFQARLESQARENLQKVCRVCLESQNT</sequence>
<reference evidence="1 2" key="1">
    <citation type="journal article" date="2018" name="Int. J. Syst. Evol. Microbiol.">
        <title>Uliginosibacterium sediminicola sp. nov., isolated from freshwater sediment.</title>
        <authorList>
            <person name="Hwang W.M."/>
            <person name="Kim S.M."/>
            <person name="Kang K."/>
            <person name="Ahn T.Y."/>
        </authorList>
    </citation>
    <scope>NUCLEOTIDE SEQUENCE [LARGE SCALE GENOMIC DNA]</scope>
    <source>
        <strain evidence="1 2">M1-21</strain>
    </source>
</reference>
<dbReference type="EMBL" id="JBDIVE010000008">
    <property type="protein sequence ID" value="MEN3069629.1"/>
    <property type="molecule type" value="Genomic_DNA"/>
</dbReference>
<dbReference type="Proteomes" id="UP001410394">
    <property type="component" value="Unassembled WGS sequence"/>
</dbReference>
<dbReference type="SUPFAM" id="SSF109604">
    <property type="entry name" value="HD-domain/PDEase-like"/>
    <property type="match status" value="1"/>
</dbReference>
<dbReference type="InterPro" id="IPR009218">
    <property type="entry name" value="HD_phosphohydro"/>
</dbReference>
<name>A0ABU9Z1A0_9RHOO</name>
<evidence type="ECO:0000313" key="2">
    <source>
        <dbReference type="Proteomes" id="UP001410394"/>
    </source>
</evidence>
<dbReference type="PIRSF" id="PIRSF035170">
    <property type="entry name" value="HD_phosphohydro"/>
    <property type="match status" value="1"/>
</dbReference>
<keyword evidence="1" id="KW-0675">Receptor</keyword>
<evidence type="ECO:0000313" key="1">
    <source>
        <dbReference type="EMBL" id="MEN3069629.1"/>
    </source>
</evidence>